<feature type="region of interest" description="Disordered" evidence="2">
    <location>
        <begin position="398"/>
        <end position="417"/>
    </location>
</feature>
<accession>A0A9N7Z4W2</accession>
<dbReference type="Proteomes" id="UP001153269">
    <property type="component" value="Unassembled WGS sequence"/>
</dbReference>
<evidence type="ECO:0000256" key="2">
    <source>
        <dbReference type="SAM" id="MobiDB-lite"/>
    </source>
</evidence>
<feature type="compositionally biased region" description="Basic and acidic residues" evidence="2">
    <location>
        <begin position="206"/>
        <end position="233"/>
    </location>
</feature>
<dbReference type="Gene3D" id="1.20.58.2190">
    <property type="match status" value="1"/>
</dbReference>
<keyword evidence="5" id="KW-1185">Reference proteome</keyword>
<proteinExistence type="inferred from homology"/>
<gene>
    <name evidence="4" type="ORF">PLEPLA_LOCUS37930</name>
</gene>
<evidence type="ECO:0000259" key="3">
    <source>
        <dbReference type="Pfam" id="PF21388"/>
    </source>
</evidence>
<evidence type="ECO:0000313" key="5">
    <source>
        <dbReference type="Proteomes" id="UP001153269"/>
    </source>
</evidence>
<feature type="compositionally biased region" description="Polar residues" evidence="2">
    <location>
        <begin position="347"/>
        <end position="356"/>
    </location>
</feature>
<sequence>MQDGKGAGEQSEASRLELYEDYLKCISDWFPGDQPRHDVQLRKKVAQYLLREPTPPGTFTVFPFYQAVAEACDPVSTNCKKHLMAFIRATELLETLCVNLFLQPWRKEFKTLKTFTGPFVYCLLPVLSSSTIQSVLASIGYLPHSDSPQSEFRLCEDANPDRAILVGFELLLARLECYHLLEVLDKDQLGPKEWLEVLQRRAGPTKVEETPGKERKIGPKEEEKEKDKGDSKEVLLYSVPGPGERVRCIPRCIPIADQFIMEMQRTYPDLAFRGRPLVPDKPHRAKRIRSISKDIHTDSGHCSDNSKASEIPKRHGIKDIKATSKIICSKIDGSKADKMLGDEGRSSGFNDNTPGYTTRRICRDTDGNRVDVELSGPQAISLQMGLKPGLTPPTVDPPAAGIPKKRLSTPALPSLSSRDEDWELRGLAERMKDQLHVQENNEEVIRKEENKRGENTNKERRENERKISTEGEVEEQNLMKPVVETGPARCYDAGGGSTEGQEKEIEEVSEKDFPQLLWVQVLDKRLHQ</sequence>
<feature type="region of interest" description="Disordered" evidence="2">
    <location>
        <begin position="338"/>
        <end position="358"/>
    </location>
</feature>
<dbReference type="GO" id="GO:0005737">
    <property type="term" value="C:cytoplasm"/>
    <property type="evidence" value="ECO:0007669"/>
    <property type="project" value="TreeGrafter"/>
</dbReference>
<name>A0A9N7Z4W2_PLEPL</name>
<reference evidence="4" key="1">
    <citation type="submission" date="2020-03" db="EMBL/GenBank/DDBJ databases">
        <authorList>
            <person name="Weist P."/>
        </authorList>
    </citation>
    <scope>NUCLEOTIDE SEQUENCE</scope>
</reference>
<protein>
    <recommendedName>
        <fullName evidence="3">Spermatogenesis-associated protein 2 PUB-like domain-containing protein</fullName>
    </recommendedName>
</protein>
<dbReference type="EMBL" id="CADEAL010004047">
    <property type="protein sequence ID" value="CAB1450241.1"/>
    <property type="molecule type" value="Genomic_DNA"/>
</dbReference>
<evidence type="ECO:0000313" key="4">
    <source>
        <dbReference type="EMBL" id="CAB1450241.1"/>
    </source>
</evidence>
<feature type="domain" description="Spermatogenesis-associated protein 2 PUB-like" evidence="3">
    <location>
        <begin position="32"/>
        <end position="201"/>
    </location>
</feature>
<feature type="region of interest" description="Disordered" evidence="2">
    <location>
        <begin position="438"/>
        <end position="508"/>
    </location>
</feature>
<feature type="region of interest" description="Disordered" evidence="2">
    <location>
        <begin position="203"/>
        <end position="233"/>
    </location>
</feature>
<organism evidence="4 5">
    <name type="scientific">Pleuronectes platessa</name>
    <name type="common">European plaice</name>
    <dbReference type="NCBI Taxonomy" id="8262"/>
    <lineage>
        <taxon>Eukaryota</taxon>
        <taxon>Metazoa</taxon>
        <taxon>Chordata</taxon>
        <taxon>Craniata</taxon>
        <taxon>Vertebrata</taxon>
        <taxon>Euteleostomi</taxon>
        <taxon>Actinopterygii</taxon>
        <taxon>Neopterygii</taxon>
        <taxon>Teleostei</taxon>
        <taxon>Neoteleostei</taxon>
        <taxon>Acanthomorphata</taxon>
        <taxon>Carangaria</taxon>
        <taxon>Pleuronectiformes</taxon>
        <taxon>Pleuronectoidei</taxon>
        <taxon>Pleuronectidae</taxon>
        <taxon>Pleuronectes</taxon>
    </lineage>
</organism>
<dbReference type="Pfam" id="PF21388">
    <property type="entry name" value="SPATA2_PUB-like"/>
    <property type="match status" value="1"/>
</dbReference>
<feature type="compositionally biased region" description="Basic and acidic residues" evidence="2">
    <location>
        <begin position="443"/>
        <end position="469"/>
    </location>
</feature>
<comment type="caution">
    <text evidence="4">The sequence shown here is derived from an EMBL/GenBank/DDBJ whole genome shotgun (WGS) entry which is preliminary data.</text>
</comment>
<dbReference type="InterPro" id="IPR048839">
    <property type="entry name" value="SPATA2_PUB-like"/>
</dbReference>
<dbReference type="PANTHER" id="PTHR15326">
    <property type="entry name" value="SPERMATOGENESIS-ASSOCIATED PROTEIN 2/TAMOZHENNIC"/>
    <property type="match status" value="1"/>
</dbReference>
<comment type="similarity">
    <text evidence="1">Belongs to the SPATA2 family.</text>
</comment>
<dbReference type="PANTHER" id="PTHR15326:SF9">
    <property type="entry name" value="SPERMATOGENESIS-ASSOCIATED PROTEIN 2"/>
    <property type="match status" value="1"/>
</dbReference>
<evidence type="ECO:0000256" key="1">
    <source>
        <dbReference type="ARBA" id="ARBA00038142"/>
    </source>
</evidence>
<dbReference type="AlphaFoldDB" id="A0A9N7Z4W2"/>